<dbReference type="EMBL" id="CAXAMN010012903">
    <property type="protein sequence ID" value="CAK9039302.1"/>
    <property type="molecule type" value="Genomic_DNA"/>
</dbReference>
<dbReference type="Proteomes" id="UP001642484">
    <property type="component" value="Unassembled WGS sequence"/>
</dbReference>
<evidence type="ECO:0000313" key="2">
    <source>
        <dbReference type="Proteomes" id="UP001642484"/>
    </source>
</evidence>
<keyword evidence="2" id="KW-1185">Reference proteome</keyword>
<organism evidence="1 2">
    <name type="scientific">Durusdinium trenchii</name>
    <dbReference type="NCBI Taxonomy" id="1381693"/>
    <lineage>
        <taxon>Eukaryota</taxon>
        <taxon>Sar</taxon>
        <taxon>Alveolata</taxon>
        <taxon>Dinophyceae</taxon>
        <taxon>Suessiales</taxon>
        <taxon>Symbiodiniaceae</taxon>
        <taxon>Durusdinium</taxon>
    </lineage>
</organism>
<name>A0ABP0LKQ6_9DINO</name>
<comment type="caution">
    <text evidence="1">The sequence shown here is derived from an EMBL/GenBank/DDBJ whole genome shotgun (WGS) entry which is preliminary data.</text>
</comment>
<sequence length="130" mass="14516">MMCYNPTCGGVPPTFYETYVRQIQDTIVENARNEFRAIWICNQRGISKVQATKLISSHALTIAGCHHGAVCKYVQLRTREACQTSIGTCSTSCDATTSWCGWYFTARAQKLRGGCRRRMGGISFCVQSRS</sequence>
<protein>
    <submittedName>
        <fullName evidence="1">Uncharacterized protein</fullName>
    </submittedName>
</protein>
<accession>A0ABP0LKQ6</accession>
<reference evidence="1 2" key="1">
    <citation type="submission" date="2024-02" db="EMBL/GenBank/DDBJ databases">
        <authorList>
            <person name="Chen Y."/>
            <person name="Shah S."/>
            <person name="Dougan E. K."/>
            <person name="Thang M."/>
            <person name="Chan C."/>
        </authorList>
    </citation>
    <scope>NUCLEOTIDE SEQUENCE [LARGE SCALE GENOMIC DNA]</scope>
</reference>
<evidence type="ECO:0000313" key="1">
    <source>
        <dbReference type="EMBL" id="CAK9039302.1"/>
    </source>
</evidence>
<proteinExistence type="predicted"/>
<gene>
    <name evidence="1" type="ORF">CCMP2556_LOCUS21368</name>
</gene>